<feature type="compositionally biased region" description="Basic and acidic residues" evidence="1">
    <location>
        <begin position="18"/>
        <end position="28"/>
    </location>
</feature>
<feature type="region of interest" description="Disordered" evidence="1">
    <location>
        <begin position="18"/>
        <end position="39"/>
    </location>
</feature>
<accession>A0A0E9PU51</accession>
<dbReference type="EMBL" id="GBXM01100795">
    <property type="protein sequence ID" value="JAH07782.1"/>
    <property type="molecule type" value="Transcribed_RNA"/>
</dbReference>
<organism evidence="2">
    <name type="scientific">Anguilla anguilla</name>
    <name type="common">European freshwater eel</name>
    <name type="synonym">Muraena anguilla</name>
    <dbReference type="NCBI Taxonomy" id="7936"/>
    <lineage>
        <taxon>Eukaryota</taxon>
        <taxon>Metazoa</taxon>
        <taxon>Chordata</taxon>
        <taxon>Craniata</taxon>
        <taxon>Vertebrata</taxon>
        <taxon>Euteleostomi</taxon>
        <taxon>Actinopterygii</taxon>
        <taxon>Neopterygii</taxon>
        <taxon>Teleostei</taxon>
        <taxon>Anguilliformes</taxon>
        <taxon>Anguillidae</taxon>
        <taxon>Anguilla</taxon>
    </lineage>
</organism>
<evidence type="ECO:0000256" key="1">
    <source>
        <dbReference type="SAM" id="MobiDB-lite"/>
    </source>
</evidence>
<dbReference type="AlphaFoldDB" id="A0A0E9PU51"/>
<evidence type="ECO:0000313" key="2">
    <source>
        <dbReference type="EMBL" id="JAH07782.1"/>
    </source>
</evidence>
<name>A0A0E9PU51_ANGAN</name>
<proteinExistence type="predicted"/>
<protein>
    <submittedName>
        <fullName evidence="2">Uncharacterized protein</fullName>
    </submittedName>
</protein>
<sequence length="39" mass="4153">MAEIWELADQGCSSVLDKHNGLMGERGDQQGGADNEGFS</sequence>
<reference evidence="2" key="1">
    <citation type="submission" date="2014-11" db="EMBL/GenBank/DDBJ databases">
        <authorList>
            <person name="Amaro Gonzalez C."/>
        </authorList>
    </citation>
    <scope>NUCLEOTIDE SEQUENCE</scope>
</reference>
<reference evidence="2" key="2">
    <citation type="journal article" date="2015" name="Fish Shellfish Immunol.">
        <title>Early steps in the European eel (Anguilla anguilla)-Vibrio vulnificus interaction in the gills: Role of the RtxA13 toxin.</title>
        <authorList>
            <person name="Callol A."/>
            <person name="Pajuelo D."/>
            <person name="Ebbesson L."/>
            <person name="Teles M."/>
            <person name="MacKenzie S."/>
            <person name="Amaro C."/>
        </authorList>
    </citation>
    <scope>NUCLEOTIDE SEQUENCE</scope>
</reference>